<keyword evidence="3" id="KW-0378">Hydrolase</keyword>
<evidence type="ECO:0000313" key="6">
    <source>
        <dbReference type="Proteomes" id="UP000053989"/>
    </source>
</evidence>
<dbReference type="Pfam" id="PF18758">
    <property type="entry name" value="KDZ"/>
    <property type="match status" value="1"/>
</dbReference>
<keyword evidence="2" id="KW-0645">Protease</keyword>
<dbReference type="PANTHER" id="PTHR33096:SF1">
    <property type="entry name" value="CXC1-LIKE CYSTEINE CLUSTER ASSOCIATED WITH KDZ TRANSPOSASES DOMAIN-CONTAINING PROTEIN"/>
    <property type="match status" value="1"/>
</dbReference>
<dbReference type="PROSITE" id="PS50600">
    <property type="entry name" value="ULP_PROTEASE"/>
    <property type="match status" value="1"/>
</dbReference>
<dbReference type="Proteomes" id="UP000053989">
    <property type="component" value="Unassembled WGS sequence"/>
</dbReference>
<gene>
    <name evidence="5" type="ORF">SCLCIDRAFT_30000</name>
</gene>
<organism evidence="5 6">
    <name type="scientific">Scleroderma citrinum Foug A</name>
    <dbReference type="NCBI Taxonomy" id="1036808"/>
    <lineage>
        <taxon>Eukaryota</taxon>
        <taxon>Fungi</taxon>
        <taxon>Dikarya</taxon>
        <taxon>Basidiomycota</taxon>
        <taxon>Agaricomycotina</taxon>
        <taxon>Agaricomycetes</taxon>
        <taxon>Agaricomycetidae</taxon>
        <taxon>Boletales</taxon>
        <taxon>Sclerodermatineae</taxon>
        <taxon>Sclerodermataceae</taxon>
        <taxon>Scleroderma</taxon>
    </lineage>
</organism>
<protein>
    <recommendedName>
        <fullName evidence="4">Ubiquitin-like protease family profile domain-containing protein</fullName>
    </recommendedName>
</protein>
<dbReference type="GO" id="GO:0019783">
    <property type="term" value="F:ubiquitin-like protein peptidase activity"/>
    <property type="evidence" value="ECO:0007669"/>
    <property type="project" value="UniProtKB-ARBA"/>
</dbReference>
<evidence type="ECO:0000313" key="5">
    <source>
        <dbReference type="EMBL" id="KIM55827.1"/>
    </source>
</evidence>
<dbReference type="HOGENOM" id="CLU_004552_0_0_1"/>
<proteinExistence type="inferred from homology"/>
<dbReference type="InterPro" id="IPR003653">
    <property type="entry name" value="Peptidase_C48_C"/>
</dbReference>
<dbReference type="AlphaFoldDB" id="A0A0C2ZTE5"/>
<evidence type="ECO:0000256" key="2">
    <source>
        <dbReference type="ARBA" id="ARBA00022670"/>
    </source>
</evidence>
<dbReference type="Pfam" id="PF02902">
    <property type="entry name" value="Peptidase_C48"/>
    <property type="match status" value="1"/>
</dbReference>
<dbReference type="GO" id="GO:0008234">
    <property type="term" value="F:cysteine-type peptidase activity"/>
    <property type="evidence" value="ECO:0007669"/>
    <property type="project" value="InterPro"/>
</dbReference>
<dbReference type="Gene3D" id="3.40.395.10">
    <property type="entry name" value="Adenoviral Proteinase, Chain A"/>
    <property type="match status" value="1"/>
</dbReference>
<dbReference type="PANTHER" id="PTHR33096">
    <property type="entry name" value="CXC2 DOMAIN-CONTAINING PROTEIN"/>
    <property type="match status" value="1"/>
</dbReference>
<reference evidence="5 6" key="1">
    <citation type="submission" date="2014-04" db="EMBL/GenBank/DDBJ databases">
        <authorList>
            <consortium name="DOE Joint Genome Institute"/>
            <person name="Kuo A."/>
            <person name="Kohler A."/>
            <person name="Nagy L.G."/>
            <person name="Floudas D."/>
            <person name="Copeland A."/>
            <person name="Barry K.W."/>
            <person name="Cichocki N."/>
            <person name="Veneault-Fourrey C."/>
            <person name="LaButti K."/>
            <person name="Lindquist E.A."/>
            <person name="Lipzen A."/>
            <person name="Lundell T."/>
            <person name="Morin E."/>
            <person name="Murat C."/>
            <person name="Sun H."/>
            <person name="Tunlid A."/>
            <person name="Henrissat B."/>
            <person name="Grigoriev I.V."/>
            <person name="Hibbett D.S."/>
            <person name="Martin F."/>
            <person name="Nordberg H.P."/>
            <person name="Cantor M.N."/>
            <person name="Hua S.X."/>
        </authorList>
    </citation>
    <scope>NUCLEOTIDE SEQUENCE [LARGE SCALE GENOMIC DNA]</scope>
    <source>
        <strain evidence="5 6">Foug A</strain>
    </source>
</reference>
<keyword evidence="6" id="KW-1185">Reference proteome</keyword>
<dbReference type="STRING" id="1036808.A0A0C2ZTE5"/>
<dbReference type="InterPro" id="IPR040521">
    <property type="entry name" value="KDZ"/>
</dbReference>
<name>A0A0C2ZTE5_9AGAM</name>
<dbReference type="EMBL" id="KN822126">
    <property type="protein sequence ID" value="KIM55827.1"/>
    <property type="molecule type" value="Genomic_DNA"/>
</dbReference>
<dbReference type="OrthoDB" id="3253684at2759"/>
<accession>A0A0C2ZTE5</accession>
<dbReference type="InParanoid" id="A0A0C2ZTE5"/>
<feature type="domain" description="Ubiquitin-like protease family profile" evidence="4">
    <location>
        <begin position="1050"/>
        <end position="1221"/>
    </location>
</feature>
<evidence type="ECO:0000259" key="4">
    <source>
        <dbReference type="PROSITE" id="PS50600"/>
    </source>
</evidence>
<reference evidence="6" key="2">
    <citation type="submission" date="2015-01" db="EMBL/GenBank/DDBJ databases">
        <title>Evolutionary Origins and Diversification of the Mycorrhizal Mutualists.</title>
        <authorList>
            <consortium name="DOE Joint Genome Institute"/>
            <consortium name="Mycorrhizal Genomics Consortium"/>
            <person name="Kohler A."/>
            <person name="Kuo A."/>
            <person name="Nagy L.G."/>
            <person name="Floudas D."/>
            <person name="Copeland A."/>
            <person name="Barry K.W."/>
            <person name="Cichocki N."/>
            <person name="Veneault-Fourrey C."/>
            <person name="LaButti K."/>
            <person name="Lindquist E.A."/>
            <person name="Lipzen A."/>
            <person name="Lundell T."/>
            <person name="Morin E."/>
            <person name="Murat C."/>
            <person name="Riley R."/>
            <person name="Ohm R."/>
            <person name="Sun H."/>
            <person name="Tunlid A."/>
            <person name="Henrissat B."/>
            <person name="Grigoriev I.V."/>
            <person name="Hibbett D.S."/>
            <person name="Martin F."/>
        </authorList>
    </citation>
    <scope>NUCLEOTIDE SEQUENCE [LARGE SCALE GENOMIC DNA]</scope>
    <source>
        <strain evidence="6">Foug A</strain>
    </source>
</reference>
<comment type="similarity">
    <text evidence="1">Belongs to the peptidase C48 family.</text>
</comment>
<evidence type="ECO:0000256" key="3">
    <source>
        <dbReference type="ARBA" id="ARBA00022801"/>
    </source>
</evidence>
<dbReference type="InterPro" id="IPR038765">
    <property type="entry name" value="Papain-like_cys_pep_sf"/>
</dbReference>
<evidence type="ECO:0000256" key="1">
    <source>
        <dbReference type="ARBA" id="ARBA00005234"/>
    </source>
</evidence>
<sequence length="1252" mass="140911">MCPKAGTRRAQVVTHGLGRHFESPRCSRDKTRTNATINIPGQASKHRYALARLAQLQSKTTVTDSSVSCHHSSDFPWESEAVDGVMMDEEYVLSDTDHDMQGGEQYTAETQPTTSNRHIIPDPPAERLHNSWKSLIPTLVLPFLNYTSRTLGKPLPPCSPSISLCKQNNCERKITKILCLLFDYFVTTEVVSCKCSMIAQVLVHAGLFPTAPSQPRMAVSIDLLAFYRSLFEWSCDAINALASALHSHYVRRGFCMVNKNWFDVLHVEVEWRIEASLQMCRERIKASKLRQVTPSTPISLTPTSAFDLITSPSKPSLSPGCCASILVQRCPACFAGTSFGRPLSDGGDIHVAMDGNFHHHRRRSAGDSPPFYDPAYFLPKSQVDAIGAHIEKQRKTPPKAHKALVPDEAIDSCESSYEAADGKKQKALMDTFDDTGVMALICCHDIPLFFANIDSPGEQQKYAVVLLTHLFTLLPLHATVVGLYDNRSNPFSDNQHLLEYNILPDQVAAWLRFATMAMHAYSHEWACQLVYNPCLAPGLGLSDGEGTERLWSCLIKLIGIERSSSRQHRIWLIDRQVVAIGTEMRTDLGDWIKRRLRRGVQEQGKLAQDQIEECGIDMKELESQWASQRDSQLSIRSHAPARLKKELNTVLALQADVDLTEKAIQTAKGVIEKESASDDTLSALTSLEHTHSRLIAKVEVLYVSLNVQMKFPELDGISLDFVQTLLLACNLKINIRKRAIGSFFEWDKLDRAVGGAQKALGTKLHQQTRKAIAKRQPALMTTIRKFNVYCEQLATLHDPAWSIPLPTPLPTKLNDLRNHQVLMEDIWISPAIGEIPRWVEDQDIRDRIHAMLKRDRCLEEQHQLSVEVDNLCRWYGDELAAVELALRIPENEIFYFALHECCNDILSLSSRWTNPLVSSSRFDSQTNGATVLATTLSGSHPQISLFWLRPTTVDVEVQEDSPEEVHVALNDIISPQEAMREPEHEVFADLLSDEPGLFEEDAADDEPTITATILWEPPENVSLDMTQALPPNQYKIVPSLIQQQQGAYRFSFTPEDVAILVNPTDCLNDMCINGCIHLLFSSIKLPNAEHFAVFSTHDLPRIRYNASDESLWRGTRHMRFWTKDTWILPVHRPSPVGHWVLCIAFLHRRELCLFDSLVEEKGWPANVQGVMKLIAQLLNIASRKHSRNEVDSRPWIARPTMALQTNDYDCGLWVLATVVAILQGHDAMGLREGDMPAFRRYLLTCILSIPVA</sequence>
<dbReference type="GO" id="GO:0006508">
    <property type="term" value="P:proteolysis"/>
    <property type="evidence" value="ECO:0007669"/>
    <property type="project" value="UniProtKB-KW"/>
</dbReference>
<dbReference type="SUPFAM" id="SSF54001">
    <property type="entry name" value="Cysteine proteinases"/>
    <property type="match status" value="1"/>
</dbReference>